<feature type="transmembrane region" description="Helical" evidence="1">
    <location>
        <begin position="453"/>
        <end position="473"/>
    </location>
</feature>
<feature type="transmembrane region" description="Helical" evidence="1">
    <location>
        <begin position="370"/>
        <end position="390"/>
    </location>
</feature>
<feature type="transmembrane region" description="Helical" evidence="1">
    <location>
        <begin position="419"/>
        <end position="441"/>
    </location>
</feature>
<protein>
    <submittedName>
        <fullName evidence="2">Uncharacterized protein</fullName>
    </submittedName>
</protein>
<feature type="transmembrane region" description="Helical" evidence="1">
    <location>
        <begin position="547"/>
        <end position="568"/>
    </location>
</feature>
<organism evidence="2 3">
    <name type="scientific">Luteipulveratus mongoliensis</name>
    <dbReference type="NCBI Taxonomy" id="571913"/>
    <lineage>
        <taxon>Bacteria</taxon>
        <taxon>Bacillati</taxon>
        <taxon>Actinomycetota</taxon>
        <taxon>Actinomycetes</taxon>
        <taxon>Micrococcales</taxon>
        <taxon>Dermacoccaceae</taxon>
        <taxon>Luteipulveratus</taxon>
    </lineage>
</organism>
<gene>
    <name evidence="2" type="ORF">VV02_08105</name>
</gene>
<sequence length="764" mass="83734">MTTRTSTRASRRTQQHAPLDRLVALLPWVITFVVLAFISHAGGARWREIAVYVIALAVFVSLPGVITWRLLWSRRDEDTWLDQVVFGTLLGLCLQLPVYVVGRVIGVPFLPAAIPLVALAIALVRDDRRSLLRPRLQRVPTVLAWGVATATTFAMVWLGGIGWLTWAYPRTDPASPNGDEPYQVALVAELKHHFPPQIPMVEGQPLDYHWYVNGHLAAMSWLTDLTPTVLLDRLLLPMTTFLVFAATGLIAYRLTRSAWAGAGAPVILGLVGDYSPFHGSNAMSSFNELFLSFWEPLSPSLGFGLALMLLTVHVLLKVLGERRPTRGDLALLAIATLMLSGAKATCLPMMLAGLLLVGVVVLIRRRPRRTVLIACAITAVALVFAQVVLFRGASQGMWIQPLHLGEYITWKMKLPGHGLPLVGATALMVISWACAWVGAAFLAGRATRTDLRVVFLIGCGGSGVAAALMLGHPHYSEDYFARFAEPFLAIAAAWGLWTVLSRWPARQRARLLLIGATAGVVIAYLARSSTSRPIAYEPTRASYGQLALPYVITVAALIVVGAVAWFVVRRQPHVGRTAMVAALVTIAVTSLGLIRVPDTAVAVADRPWRKVATPPRATAPIGLGGLAAARWVREHSSPNDLLATNAHWRQPGSRVTRDNRNIWIAAQTERRVLLEGWAYTPPILAEAARRRIRTHAIGFYDPPLLAANDAAFTRPSNATLGLMRDRHVRYLVVDLRYPSDLPGLQRVADLRFRTGDYAVLEVRR</sequence>
<dbReference type="Proteomes" id="UP000066480">
    <property type="component" value="Chromosome"/>
</dbReference>
<feature type="transmembrane region" description="Helical" evidence="1">
    <location>
        <begin position="347"/>
        <end position="363"/>
    </location>
</feature>
<dbReference type="OrthoDB" id="3855595at2"/>
<feature type="transmembrane region" description="Helical" evidence="1">
    <location>
        <begin position="234"/>
        <end position="252"/>
    </location>
</feature>
<feature type="transmembrane region" description="Helical" evidence="1">
    <location>
        <begin position="105"/>
        <end position="124"/>
    </location>
</feature>
<feature type="transmembrane region" description="Helical" evidence="1">
    <location>
        <begin position="297"/>
        <end position="316"/>
    </location>
</feature>
<reference evidence="2 3" key="1">
    <citation type="submission" date="2015-03" db="EMBL/GenBank/DDBJ databases">
        <title>Luteipulveratus halotolerans sp. nov., a novel actinobacterium (Dermacoccaceae) from Sarawak, Malaysia.</title>
        <authorList>
            <person name="Juboi H."/>
            <person name="Basik A."/>
            <person name="Shamsul S.S."/>
            <person name="Arnold P."/>
            <person name="Schmitt E.K."/>
            <person name="Sanglier J.-J."/>
            <person name="Yeo T."/>
        </authorList>
    </citation>
    <scope>NUCLEOTIDE SEQUENCE [LARGE SCALE GENOMIC DNA]</scope>
    <source>
        <strain evidence="2 3">MN07-A0370</strain>
    </source>
</reference>
<feature type="transmembrane region" description="Helical" evidence="1">
    <location>
        <begin position="580"/>
        <end position="597"/>
    </location>
</feature>
<keyword evidence="1" id="KW-0812">Transmembrane</keyword>
<keyword evidence="3" id="KW-1185">Reference proteome</keyword>
<feature type="transmembrane region" description="Helical" evidence="1">
    <location>
        <begin position="145"/>
        <end position="166"/>
    </location>
</feature>
<dbReference type="AlphaFoldDB" id="A0A0K1JGI2"/>
<feature type="transmembrane region" description="Helical" evidence="1">
    <location>
        <begin position="21"/>
        <end position="43"/>
    </location>
</feature>
<keyword evidence="1" id="KW-1133">Transmembrane helix</keyword>
<name>A0A0K1JGI2_9MICO</name>
<dbReference type="RefSeq" id="WP_052590903.1">
    <property type="nucleotide sequence ID" value="NZ_CP011112.1"/>
</dbReference>
<evidence type="ECO:0000256" key="1">
    <source>
        <dbReference type="SAM" id="Phobius"/>
    </source>
</evidence>
<dbReference type="KEGG" id="lmoi:VV02_08105"/>
<accession>A0A0K1JGI2</accession>
<feature type="transmembrane region" description="Helical" evidence="1">
    <location>
        <begin position="509"/>
        <end position="527"/>
    </location>
</feature>
<keyword evidence="1" id="KW-0472">Membrane</keyword>
<dbReference type="EMBL" id="CP011112">
    <property type="protein sequence ID" value="AKU15827.1"/>
    <property type="molecule type" value="Genomic_DNA"/>
</dbReference>
<feature type="transmembrane region" description="Helical" evidence="1">
    <location>
        <begin position="49"/>
        <end position="68"/>
    </location>
</feature>
<proteinExistence type="predicted"/>
<evidence type="ECO:0000313" key="2">
    <source>
        <dbReference type="EMBL" id="AKU15827.1"/>
    </source>
</evidence>
<feature type="transmembrane region" description="Helical" evidence="1">
    <location>
        <begin position="80"/>
        <end position="99"/>
    </location>
</feature>
<evidence type="ECO:0000313" key="3">
    <source>
        <dbReference type="Proteomes" id="UP000066480"/>
    </source>
</evidence>
<feature type="transmembrane region" description="Helical" evidence="1">
    <location>
        <begin position="479"/>
        <end position="497"/>
    </location>
</feature>